<reference evidence="2" key="1">
    <citation type="submission" date="2019-10" db="EMBL/GenBank/DDBJ databases">
        <title>Metagenomic sequencing of thiosulfate-disproportionating enrichment culture.</title>
        <authorList>
            <person name="Umezawa K."/>
            <person name="Kojima H."/>
            <person name="Fukui M."/>
        </authorList>
    </citation>
    <scope>NUCLEOTIDE SEQUENCE</scope>
    <source>
        <strain evidence="2">45J</strain>
    </source>
</reference>
<comment type="caution">
    <text evidence="2">The sequence shown here is derived from an EMBL/GenBank/DDBJ whole genome shotgun (WGS) entry which is preliminary data.</text>
</comment>
<evidence type="ECO:0000313" key="2">
    <source>
        <dbReference type="EMBL" id="GER92692.1"/>
    </source>
</evidence>
<proteinExistence type="predicted"/>
<organism evidence="2">
    <name type="scientific">hot springs metagenome</name>
    <dbReference type="NCBI Taxonomy" id="433727"/>
    <lineage>
        <taxon>unclassified sequences</taxon>
        <taxon>metagenomes</taxon>
        <taxon>ecological metagenomes</taxon>
    </lineage>
</organism>
<sequence>MAKIKFERTSAPTGSVQFSRNPSRGDYQRSRQYLQPMDYADGGDIYIYDKGIVKNYMTLHWRNISKTDFDSFFSFLTNVSIGSKNNFIFTDYDGSTYTARIINSDDIQSSPVMTDRESLTVKLLIES</sequence>
<feature type="compositionally biased region" description="Polar residues" evidence="1">
    <location>
        <begin position="10"/>
        <end position="22"/>
    </location>
</feature>
<feature type="region of interest" description="Disordered" evidence="1">
    <location>
        <begin position="1"/>
        <end position="27"/>
    </location>
</feature>
<gene>
    <name evidence="2" type="ORF">A45J_0410</name>
</gene>
<evidence type="ECO:0000256" key="1">
    <source>
        <dbReference type="SAM" id="MobiDB-lite"/>
    </source>
</evidence>
<name>A0A5J4L066_9ZZZZ</name>
<accession>A0A5J4L066</accession>
<dbReference type="EMBL" id="BLAB01000001">
    <property type="protein sequence ID" value="GER92692.1"/>
    <property type="molecule type" value="Genomic_DNA"/>
</dbReference>
<protein>
    <submittedName>
        <fullName evidence="2">Uncharacterized protein</fullName>
    </submittedName>
</protein>
<dbReference type="AlphaFoldDB" id="A0A5J4L066"/>